<dbReference type="GO" id="GO:0006004">
    <property type="term" value="P:fucose metabolic process"/>
    <property type="evidence" value="ECO:0007669"/>
    <property type="project" value="UniProtKB-KW"/>
</dbReference>
<keyword evidence="9" id="KW-0472">Membrane</keyword>
<evidence type="ECO:0000256" key="8">
    <source>
        <dbReference type="ARBA" id="ARBA00022989"/>
    </source>
</evidence>
<evidence type="ECO:0000256" key="4">
    <source>
        <dbReference type="ARBA" id="ARBA00022676"/>
    </source>
</evidence>
<comment type="similarity">
    <text evidence="3">Belongs to the glycosyltransferase GT106 family.</text>
</comment>
<keyword evidence="7" id="KW-0735">Signal-anchor</keyword>
<evidence type="ECO:0000256" key="9">
    <source>
        <dbReference type="ARBA" id="ARBA00023136"/>
    </source>
</evidence>
<comment type="subcellular location">
    <subcellularLocation>
        <location evidence="1">Membrane</location>
        <topology evidence="1">Single-pass type II membrane protein</topology>
    </subcellularLocation>
</comment>
<evidence type="ECO:0000256" key="5">
    <source>
        <dbReference type="ARBA" id="ARBA00022679"/>
    </source>
</evidence>
<keyword evidence="6" id="KW-0812">Transmembrane</keyword>
<dbReference type="InterPro" id="IPR024709">
    <property type="entry name" value="FucosylTrfase_pln"/>
</dbReference>
<dbReference type="PIRSF" id="PIRSF009360">
    <property type="entry name" value="UCP009360"/>
    <property type="match status" value="1"/>
</dbReference>
<evidence type="ECO:0000256" key="7">
    <source>
        <dbReference type="ARBA" id="ARBA00022968"/>
    </source>
</evidence>
<keyword evidence="4" id="KW-0328">Glycosyltransferase</keyword>
<dbReference type="Pfam" id="PF10250">
    <property type="entry name" value="O-FucT"/>
    <property type="match status" value="1"/>
</dbReference>
<evidence type="ECO:0000313" key="14">
    <source>
        <dbReference type="EMBL" id="MBX27866.1"/>
    </source>
</evidence>
<evidence type="ECO:0000256" key="13">
    <source>
        <dbReference type="ARBA" id="ARBA00030350"/>
    </source>
</evidence>
<comment type="pathway">
    <text evidence="2">Glycan metabolism.</text>
</comment>
<name>A0A2P2MCC1_RHIMU</name>
<evidence type="ECO:0000256" key="1">
    <source>
        <dbReference type="ARBA" id="ARBA00004606"/>
    </source>
</evidence>
<dbReference type="GO" id="GO:0016757">
    <property type="term" value="F:glycosyltransferase activity"/>
    <property type="evidence" value="ECO:0007669"/>
    <property type="project" value="UniProtKB-KW"/>
</dbReference>
<dbReference type="PANTHER" id="PTHR31741">
    <property type="entry name" value="OS02G0726500 PROTEIN-RELATED"/>
    <property type="match status" value="1"/>
</dbReference>
<keyword evidence="8" id="KW-1133">Transmembrane helix</keyword>
<reference evidence="14" key="1">
    <citation type="submission" date="2018-02" db="EMBL/GenBank/DDBJ databases">
        <title>Rhizophora mucronata_Transcriptome.</title>
        <authorList>
            <person name="Meera S.P."/>
            <person name="Sreeshan A."/>
            <person name="Augustine A."/>
        </authorList>
    </citation>
    <scope>NUCLEOTIDE SEQUENCE</scope>
    <source>
        <tissue evidence="14">Leaf</tissue>
    </source>
</reference>
<dbReference type="PANTHER" id="PTHR31741:SF8">
    <property type="entry name" value="O-FUCOSYLTRANSFERASE 35"/>
    <property type="match status" value="1"/>
</dbReference>
<dbReference type="GO" id="GO:0009507">
    <property type="term" value="C:chloroplast"/>
    <property type="evidence" value="ECO:0007669"/>
    <property type="project" value="TreeGrafter"/>
</dbReference>
<dbReference type="EMBL" id="GGEC01047382">
    <property type="protein sequence ID" value="MBX27866.1"/>
    <property type="molecule type" value="Transcribed_RNA"/>
</dbReference>
<keyword evidence="11" id="KW-0294">Fucose metabolism</keyword>
<organism evidence="14">
    <name type="scientific">Rhizophora mucronata</name>
    <name type="common">Asiatic mangrove</name>
    <dbReference type="NCBI Taxonomy" id="61149"/>
    <lineage>
        <taxon>Eukaryota</taxon>
        <taxon>Viridiplantae</taxon>
        <taxon>Streptophyta</taxon>
        <taxon>Embryophyta</taxon>
        <taxon>Tracheophyta</taxon>
        <taxon>Spermatophyta</taxon>
        <taxon>Magnoliopsida</taxon>
        <taxon>eudicotyledons</taxon>
        <taxon>Gunneridae</taxon>
        <taxon>Pentapetalae</taxon>
        <taxon>rosids</taxon>
        <taxon>fabids</taxon>
        <taxon>Malpighiales</taxon>
        <taxon>Rhizophoraceae</taxon>
        <taxon>Rhizophora</taxon>
    </lineage>
</organism>
<dbReference type="GO" id="GO:0005794">
    <property type="term" value="C:Golgi apparatus"/>
    <property type="evidence" value="ECO:0007669"/>
    <property type="project" value="TreeGrafter"/>
</dbReference>
<dbReference type="InterPro" id="IPR019378">
    <property type="entry name" value="GDP-Fuc_O-FucTrfase"/>
</dbReference>
<dbReference type="GO" id="GO:0016020">
    <property type="term" value="C:membrane"/>
    <property type="evidence" value="ECO:0007669"/>
    <property type="project" value="UniProtKB-SubCell"/>
</dbReference>
<keyword evidence="12" id="KW-0119">Carbohydrate metabolism</keyword>
<sequence length="381" mass="44098">MQICDMVAIAKIMKATLVLPSLDHTSYWADESGFKDLFNWQHFIDTLKDDIHIVEMLPPAYAETKPFIRTPISWSKANYYKTEVLQLLKQHRVIFFTHTDSRLANNGLPNSIQKLRCRVNYRALKYSEPIEELGNNLAMRMREGERPYLALHLRYEKDMLAFTGCSHNLTAKEDEELRQMRYQVSHWKEKDINGTEKRLVGGCPLTPRETSLLLRGLGYPPSTRIYLVAGEAYGQGSMQYLINEFPNIFSHSTLSTEDELSPYKNHQNMLAGIDYVVALQSDAFVYTYDGNMAKAVQGHRQFENSKKTINPDRMNFVKLVDELDEGKISWKKFSSKVKKLHENRIGAPYPREPGEFPKFEESFYANPLPGCICETTWEKEE</sequence>
<evidence type="ECO:0000256" key="2">
    <source>
        <dbReference type="ARBA" id="ARBA00004881"/>
    </source>
</evidence>
<dbReference type="AlphaFoldDB" id="A0A2P2MCC1"/>
<protein>
    <recommendedName>
        <fullName evidence="13">O-fucosyltransferase family protein</fullName>
    </recommendedName>
</protein>
<dbReference type="CDD" id="cd11299">
    <property type="entry name" value="O-FucT_plant"/>
    <property type="match status" value="1"/>
</dbReference>
<evidence type="ECO:0000256" key="11">
    <source>
        <dbReference type="ARBA" id="ARBA00023253"/>
    </source>
</evidence>
<evidence type="ECO:0000256" key="12">
    <source>
        <dbReference type="ARBA" id="ARBA00023277"/>
    </source>
</evidence>
<keyword evidence="5" id="KW-0808">Transferase</keyword>
<evidence type="ECO:0000256" key="10">
    <source>
        <dbReference type="ARBA" id="ARBA00023180"/>
    </source>
</evidence>
<accession>A0A2P2MCC1</accession>
<proteinExistence type="inferred from homology"/>
<evidence type="ECO:0000256" key="3">
    <source>
        <dbReference type="ARBA" id="ARBA00007737"/>
    </source>
</evidence>
<evidence type="ECO:0000256" key="6">
    <source>
        <dbReference type="ARBA" id="ARBA00022692"/>
    </source>
</evidence>
<keyword evidence="10" id="KW-0325">Glycoprotein</keyword>